<feature type="transmembrane region" description="Helical" evidence="5">
    <location>
        <begin position="117"/>
        <end position="136"/>
    </location>
</feature>
<accession>A0A137P3M8</accession>
<dbReference type="EMBL" id="KQ964528">
    <property type="protein sequence ID" value="KXN69622.1"/>
    <property type="molecule type" value="Genomic_DNA"/>
</dbReference>
<dbReference type="PANTHER" id="PTHR28128:SF1">
    <property type="entry name" value="GOLGI APPARATUS MEMBRANE PROTEIN TVP15"/>
    <property type="match status" value="1"/>
</dbReference>
<dbReference type="Pfam" id="PF08507">
    <property type="entry name" value="COPI_assoc"/>
    <property type="match status" value="1"/>
</dbReference>
<dbReference type="OrthoDB" id="423534at2759"/>
<dbReference type="STRING" id="796925.A0A137P3M8"/>
<evidence type="ECO:0000256" key="2">
    <source>
        <dbReference type="ARBA" id="ARBA00022692"/>
    </source>
</evidence>
<reference evidence="6 7" key="1">
    <citation type="journal article" date="2015" name="Genome Biol. Evol.">
        <title>Phylogenomic analyses indicate that early fungi evolved digesting cell walls of algal ancestors of land plants.</title>
        <authorList>
            <person name="Chang Y."/>
            <person name="Wang S."/>
            <person name="Sekimoto S."/>
            <person name="Aerts A.L."/>
            <person name="Choi C."/>
            <person name="Clum A."/>
            <person name="LaButti K.M."/>
            <person name="Lindquist E.A."/>
            <person name="Yee Ngan C."/>
            <person name="Ohm R.A."/>
            <person name="Salamov A.A."/>
            <person name="Grigoriev I.V."/>
            <person name="Spatafora J.W."/>
            <person name="Berbee M.L."/>
        </authorList>
    </citation>
    <scope>NUCLEOTIDE SEQUENCE [LARGE SCALE GENOMIC DNA]</scope>
    <source>
        <strain evidence="6 7">NRRL 28638</strain>
    </source>
</reference>
<dbReference type="InterPro" id="IPR013714">
    <property type="entry name" value="Golgi_TVP15"/>
</dbReference>
<feature type="transmembrane region" description="Helical" evidence="5">
    <location>
        <begin position="84"/>
        <end position="105"/>
    </location>
</feature>
<evidence type="ECO:0000256" key="4">
    <source>
        <dbReference type="ARBA" id="ARBA00023136"/>
    </source>
</evidence>
<organism evidence="6 7">
    <name type="scientific">Conidiobolus coronatus (strain ATCC 28846 / CBS 209.66 / NRRL 28638)</name>
    <name type="common">Delacroixia coronata</name>
    <dbReference type="NCBI Taxonomy" id="796925"/>
    <lineage>
        <taxon>Eukaryota</taxon>
        <taxon>Fungi</taxon>
        <taxon>Fungi incertae sedis</taxon>
        <taxon>Zoopagomycota</taxon>
        <taxon>Entomophthoromycotina</taxon>
        <taxon>Entomophthoromycetes</taxon>
        <taxon>Entomophthorales</taxon>
        <taxon>Ancylistaceae</taxon>
        <taxon>Conidiobolus</taxon>
    </lineage>
</organism>
<keyword evidence="3 5" id="KW-1133">Transmembrane helix</keyword>
<feature type="transmembrane region" description="Helical" evidence="5">
    <location>
        <begin position="51"/>
        <end position="72"/>
    </location>
</feature>
<evidence type="ECO:0008006" key="8">
    <source>
        <dbReference type="Google" id="ProtNLM"/>
    </source>
</evidence>
<dbReference type="GO" id="GO:0016020">
    <property type="term" value="C:membrane"/>
    <property type="evidence" value="ECO:0007669"/>
    <property type="project" value="UniProtKB-SubCell"/>
</dbReference>
<evidence type="ECO:0000313" key="6">
    <source>
        <dbReference type="EMBL" id="KXN69622.1"/>
    </source>
</evidence>
<evidence type="ECO:0000313" key="7">
    <source>
        <dbReference type="Proteomes" id="UP000070444"/>
    </source>
</evidence>
<name>A0A137P3M8_CONC2</name>
<keyword evidence="4 5" id="KW-0472">Membrane</keyword>
<sequence length="309" mass="35421">MKRNVNEIISNFYNLYLLSLILNLINLSIYSLVIFLALYNLITAATTNDPILNLPFIGMDGFAIAFSLLFLISEFHYTKIIIKYFLFLTTYFGRGLLYILFTFIIYKPGTLNSVITYYLVTVGLFNLIIGFVPVIPPLNDIFTNWRAYRQLSDDSDPSYLRNLRNFASPTTNTYDLPAENTQSTPFSTHNLRNFSSTLTNNEVHPGDEEKYYTTAEVVRSKSIIEDSDRLVSLPPADLAMEINNLSSAEYSDYASNTVNRTHITMMDFGLPTNNEFTTNLSFELDEIVDNDNQSEDYRKYSTKLPKIIE</sequence>
<keyword evidence="7" id="KW-1185">Reference proteome</keyword>
<dbReference type="PANTHER" id="PTHR28128">
    <property type="entry name" value="GOLGI APPARATUS MEMBRANE PROTEIN TVP15"/>
    <property type="match status" value="1"/>
</dbReference>
<gene>
    <name evidence="6" type="ORF">CONCODRAFT_85783</name>
</gene>
<comment type="subcellular location">
    <subcellularLocation>
        <location evidence="1">Membrane</location>
        <topology evidence="1">Multi-pass membrane protein</topology>
    </subcellularLocation>
</comment>
<evidence type="ECO:0000256" key="1">
    <source>
        <dbReference type="ARBA" id="ARBA00004141"/>
    </source>
</evidence>
<protein>
    <recommendedName>
        <fullName evidence="8">COPI associated</fullName>
    </recommendedName>
</protein>
<evidence type="ECO:0000256" key="3">
    <source>
        <dbReference type="ARBA" id="ARBA00022989"/>
    </source>
</evidence>
<keyword evidence="2 5" id="KW-0812">Transmembrane</keyword>
<evidence type="ECO:0000256" key="5">
    <source>
        <dbReference type="SAM" id="Phobius"/>
    </source>
</evidence>
<feature type="transmembrane region" description="Helical" evidence="5">
    <location>
        <begin position="12"/>
        <end position="39"/>
    </location>
</feature>
<proteinExistence type="predicted"/>
<dbReference type="Proteomes" id="UP000070444">
    <property type="component" value="Unassembled WGS sequence"/>
</dbReference>
<dbReference type="AlphaFoldDB" id="A0A137P3M8"/>